<dbReference type="InterPro" id="IPR035490">
    <property type="entry name" value="GlmS/FrlB_SIS"/>
</dbReference>
<dbReference type="CDD" id="cd05008">
    <property type="entry name" value="SIS_GlmS_GlmD_1"/>
    <property type="match status" value="1"/>
</dbReference>
<dbReference type="EMBL" id="BROH01000002">
    <property type="protein sequence ID" value="GKY87374.1"/>
    <property type="molecule type" value="Genomic_DNA"/>
</dbReference>
<evidence type="ECO:0000313" key="4">
    <source>
        <dbReference type="EMBL" id="GKY87374.1"/>
    </source>
</evidence>
<dbReference type="PROSITE" id="PS51464">
    <property type="entry name" value="SIS"/>
    <property type="match status" value="2"/>
</dbReference>
<dbReference type="InterPro" id="IPR001347">
    <property type="entry name" value="SIS_dom"/>
</dbReference>
<gene>
    <name evidence="4" type="ORF">STA1M1_12430</name>
</gene>
<proteinExistence type="predicted"/>
<keyword evidence="2" id="KW-0677">Repeat</keyword>
<dbReference type="Gene3D" id="3.40.50.10490">
    <property type="entry name" value="Glucose-6-phosphate isomerase like protein, domain 1"/>
    <property type="match status" value="2"/>
</dbReference>
<accession>A0ABQ5LQU1</accession>
<reference evidence="4" key="1">
    <citation type="journal article" date="2023" name="Int. J. Syst. Evol. Microbiol.">
        <title>Sinisalibacter aestuarii sp. nov., isolated from estuarine sediment of the Arakawa River.</title>
        <authorList>
            <person name="Arafat S.T."/>
            <person name="Hirano S."/>
            <person name="Sato A."/>
            <person name="Takeuchi K."/>
            <person name="Yasuda T."/>
            <person name="Terahara T."/>
            <person name="Hamada M."/>
            <person name="Kobayashi T."/>
        </authorList>
    </citation>
    <scope>NUCLEOTIDE SEQUENCE</scope>
    <source>
        <strain evidence="4">B-399</strain>
    </source>
</reference>
<name>A0ABQ5LQU1_9RHOB</name>
<dbReference type="CDD" id="cd05009">
    <property type="entry name" value="SIS_GlmS_GlmD_2"/>
    <property type="match status" value="1"/>
</dbReference>
<protein>
    <submittedName>
        <fullName evidence="4">Glucosamine--fructose-6-phosphate aminotransferase</fullName>
    </submittedName>
</protein>
<organism evidence="4 5">
    <name type="scientific">Sinisalibacter aestuarii</name>
    <dbReference type="NCBI Taxonomy" id="2949426"/>
    <lineage>
        <taxon>Bacteria</taxon>
        <taxon>Pseudomonadati</taxon>
        <taxon>Pseudomonadota</taxon>
        <taxon>Alphaproteobacteria</taxon>
        <taxon>Rhodobacterales</taxon>
        <taxon>Roseobacteraceae</taxon>
        <taxon>Sinisalibacter</taxon>
    </lineage>
</organism>
<sequence length="342" mass="35944">MTDTTQMRREIEEIPAAVTRLLTEGRAAIEDTAAALRARDPDLVITVARGSSDHAATFFKYACELALGLPVASVGPSVASVYNVPLRARNAASLGISQSGKSPDIVALARALTDQGAASVAITNDATSPLAAASRHTLAMQAGPELSVAATKTYVASLVAGLALVAHWRKDDALIAALDALPPLLEQAVAIDWPDLREELQDKSELYVLGRGTSYAVSNEAALKFKETCQIHAESYSSAEVLHGPVSVVRPGFPVLALIARDATEAGIVEVSDRLAEQGAHVYATSPKATAAHVLDSVATGHPLTDPIALITSFYAFVEKLAVARGNNPDLPRNLRKVTETV</sequence>
<dbReference type="GO" id="GO:0008483">
    <property type="term" value="F:transaminase activity"/>
    <property type="evidence" value="ECO:0007669"/>
    <property type="project" value="UniProtKB-KW"/>
</dbReference>
<comment type="caution">
    <text evidence="4">The sequence shown here is derived from an EMBL/GenBank/DDBJ whole genome shotgun (WGS) entry which is preliminary data.</text>
</comment>
<feature type="domain" description="SIS" evidence="3">
    <location>
        <begin position="196"/>
        <end position="327"/>
    </location>
</feature>
<evidence type="ECO:0000256" key="2">
    <source>
        <dbReference type="ARBA" id="ARBA00022737"/>
    </source>
</evidence>
<feature type="domain" description="SIS" evidence="3">
    <location>
        <begin position="32"/>
        <end position="183"/>
    </location>
</feature>
<keyword evidence="1 4" id="KW-0032">Aminotransferase</keyword>
<evidence type="ECO:0000259" key="3">
    <source>
        <dbReference type="PROSITE" id="PS51464"/>
    </source>
</evidence>
<dbReference type="InterPro" id="IPR035466">
    <property type="entry name" value="GlmS/AgaS_SIS"/>
</dbReference>
<keyword evidence="1 4" id="KW-0808">Transferase</keyword>
<dbReference type="InterPro" id="IPR046348">
    <property type="entry name" value="SIS_dom_sf"/>
</dbReference>
<dbReference type="PANTHER" id="PTHR10937:SF8">
    <property type="entry name" value="AMINOTRANSFERASE-RELATED"/>
    <property type="match status" value="1"/>
</dbReference>
<dbReference type="Proteomes" id="UP001144205">
    <property type="component" value="Unassembled WGS sequence"/>
</dbReference>
<evidence type="ECO:0000256" key="1">
    <source>
        <dbReference type="ARBA" id="ARBA00022576"/>
    </source>
</evidence>
<dbReference type="Pfam" id="PF01380">
    <property type="entry name" value="SIS"/>
    <property type="match status" value="2"/>
</dbReference>
<keyword evidence="5" id="KW-1185">Reference proteome</keyword>
<dbReference type="SUPFAM" id="SSF53697">
    <property type="entry name" value="SIS domain"/>
    <property type="match status" value="1"/>
</dbReference>
<dbReference type="RefSeq" id="WP_281841361.1">
    <property type="nucleotide sequence ID" value="NZ_BROH01000002.1"/>
</dbReference>
<dbReference type="PANTHER" id="PTHR10937">
    <property type="entry name" value="GLUCOSAMINE--FRUCTOSE-6-PHOSPHATE AMINOTRANSFERASE, ISOMERIZING"/>
    <property type="match status" value="1"/>
</dbReference>
<evidence type="ECO:0000313" key="5">
    <source>
        <dbReference type="Proteomes" id="UP001144205"/>
    </source>
</evidence>